<dbReference type="EMBL" id="KZ149896">
    <property type="protein sequence ID" value="PZC78739.1"/>
    <property type="molecule type" value="Genomic_DNA"/>
</dbReference>
<dbReference type="OrthoDB" id="194358at2759"/>
<sequence>MDPEKEELKTQLQTLLLAVGKGVIEEVEAVINWFDQDLARNKQVLAELYALGTRCPTQNDVIISACFNKQPDILYYLLKKTNILDYLINPANDETVVHNQRKKAIQHALHCDAFCMVEMLYDYWCGDLYWIGHDVRKFEALGRLLEDARIVNIRRRQQLLINYHSLIMFNNFQQTIYKSLPTKTPSEITRKELVTALVRVLGIYDKFSELDMVRIRHDSDVEERQLRKHFADRSSMYYKGLANVMYEVYYRKMDFNVSLLILENLYLLRGCLIKRFNKTEKYFKDHTEIKIRYENAAELYKQTESAIYHFVYRTYEDWRLYLPKERLITVEKHHTGRHEGHLIRNLTLTYDSRKLFNGSVIYFERKRFKYLLKKFKRILKKHILGRDPSSSWIQQGSSETITILDNNYLKPIMYMKNHYALRKIIDYIQAIESTNGLNLLMIERVLQVIGEMTKTSKDSCHISKSTKAFLQVALSVETIKLIHDIREFVSHAYKGQLSTRIHSENQHKQTFHQILKDLKEIKEVFIAILKIYKYKLDKSLLDKGLSLLTKRLEQLPDAASQNLQIILTQYETLREDLFLETSDFVQQVWNPTGFTIQLLKEIVWIGNNRNEISLKIQKTKTSMDDSVIDILPNCIQSIRRWLELIAENNNYVSMANTELSKYRIMILPVCPNMKEINECQKERKRIQKKRGKQVNDDLKALDDVKDYSIHWKSIKNLLRFCLDECELFASIRQRLSFGSLDETSEPDNVNLTEVRHIIEEMEAVCLMHTSTLAWLTGRRLSLWGLQIYRSYKSDFAFKSKHPSFTGIETMYDINVHNNKAVQANLPNVKNYQFWRIVQKELILCLINRVTLLQGVLGYPQVASDAQLIRRYKQDKKFRIELEMLLADIGNVLGQCNKTIKIMKKPTQLLSGIDLGNVLDHGDPFLEVLAGVFDTYELPKAYVCKAKELAGDKQAIEALYELFQSDVDHSTIKGSDLSKMNDAQKIHYAEFQKSQNWKSYAHIFFVPMKCRPKPPANLPTNPPTNLLIN</sequence>
<evidence type="ECO:0000313" key="2">
    <source>
        <dbReference type="Proteomes" id="UP000249218"/>
    </source>
</evidence>
<evidence type="ECO:0000313" key="1">
    <source>
        <dbReference type="EMBL" id="PZC78739.1"/>
    </source>
</evidence>
<accession>A0A2W1BUU0</accession>
<gene>
    <name evidence="1" type="primary">HaOG217197</name>
    <name evidence="1" type="ORF">B5X24_HaOG217197</name>
</gene>
<proteinExistence type="predicted"/>
<dbReference type="Proteomes" id="UP000249218">
    <property type="component" value="Unassembled WGS sequence"/>
</dbReference>
<organism evidence="1 2">
    <name type="scientific">Helicoverpa armigera</name>
    <name type="common">Cotton bollworm</name>
    <name type="synonym">Heliothis armigera</name>
    <dbReference type="NCBI Taxonomy" id="29058"/>
    <lineage>
        <taxon>Eukaryota</taxon>
        <taxon>Metazoa</taxon>
        <taxon>Ecdysozoa</taxon>
        <taxon>Arthropoda</taxon>
        <taxon>Hexapoda</taxon>
        <taxon>Insecta</taxon>
        <taxon>Pterygota</taxon>
        <taxon>Neoptera</taxon>
        <taxon>Endopterygota</taxon>
        <taxon>Lepidoptera</taxon>
        <taxon>Glossata</taxon>
        <taxon>Ditrysia</taxon>
        <taxon>Noctuoidea</taxon>
        <taxon>Noctuidae</taxon>
        <taxon>Heliothinae</taxon>
        <taxon>Helicoverpa</taxon>
    </lineage>
</organism>
<protein>
    <submittedName>
        <fullName evidence="1">Uncharacterized protein</fullName>
    </submittedName>
</protein>
<dbReference type="AlphaFoldDB" id="A0A2W1BUU0"/>
<keyword evidence="2" id="KW-1185">Reference proteome</keyword>
<reference evidence="1 2" key="1">
    <citation type="journal article" date="2017" name="BMC Biol.">
        <title>Genomic innovations, transcriptional plasticity and gene loss underlying the evolution and divergence of two highly polyphagous and invasive Helicoverpa pest species.</title>
        <authorList>
            <person name="Pearce S.L."/>
            <person name="Clarke D.F."/>
            <person name="East P.D."/>
            <person name="Elfekih S."/>
            <person name="Gordon K.H."/>
            <person name="Jermiin L.S."/>
            <person name="McGaughran A."/>
            <person name="Oakeshott J.G."/>
            <person name="Papanikolaou A."/>
            <person name="Perera O.P."/>
            <person name="Rane R.V."/>
            <person name="Richards S."/>
            <person name="Tay W.T."/>
            <person name="Walsh T.K."/>
            <person name="Anderson A."/>
            <person name="Anderson C.J."/>
            <person name="Asgari S."/>
            <person name="Board P.G."/>
            <person name="Bretschneider A."/>
            <person name="Campbell P.M."/>
            <person name="Chertemps T."/>
            <person name="Christeller J.T."/>
            <person name="Coppin C.W."/>
            <person name="Downes S.J."/>
            <person name="Duan G."/>
            <person name="Farnsworth C.A."/>
            <person name="Good R.T."/>
            <person name="Han L.B."/>
            <person name="Han Y.C."/>
            <person name="Hatje K."/>
            <person name="Horne I."/>
            <person name="Huang Y.P."/>
            <person name="Hughes D.S."/>
            <person name="Jacquin-Joly E."/>
            <person name="James W."/>
            <person name="Jhangiani S."/>
            <person name="Kollmar M."/>
            <person name="Kuwar S.S."/>
            <person name="Li S."/>
            <person name="Liu N.Y."/>
            <person name="Maibeche M.T."/>
            <person name="Miller J.R."/>
            <person name="Montagne N."/>
            <person name="Perry T."/>
            <person name="Qu J."/>
            <person name="Song S.V."/>
            <person name="Sutton G.G."/>
            <person name="Vogel H."/>
            <person name="Walenz B.P."/>
            <person name="Xu W."/>
            <person name="Zhang H.J."/>
            <person name="Zou Z."/>
            <person name="Batterham P."/>
            <person name="Edwards O.R."/>
            <person name="Feyereisen R."/>
            <person name="Gibbs R.A."/>
            <person name="Heckel D.G."/>
            <person name="McGrath A."/>
            <person name="Robin C."/>
            <person name="Scherer S.E."/>
            <person name="Worley K.C."/>
            <person name="Wu Y.D."/>
        </authorList>
    </citation>
    <scope>NUCLEOTIDE SEQUENCE [LARGE SCALE GENOMIC DNA]</scope>
    <source>
        <strain evidence="1">Harm_GR_Male_#8</strain>
        <tissue evidence="1">Whole organism</tissue>
    </source>
</reference>
<name>A0A2W1BUU0_HELAM</name>